<dbReference type="AlphaFoldDB" id="A0A0A9HNU4"/>
<sequence length="101" mass="11955">MVLLSHSFSGLLAFFRQIGRSVFFVRMFFKINKWRGEFRRKSEKIVPLLLFFQKGISSNLLAFLVQIIMLFSKTRISTHSTIFMQVKKCIEKNIRGHLKLQ</sequence>
<keyword evidence="1" id="KW-0472">Membrane</keyword>
<protein>
    <submittedName>
        <fullName evidence="2">Uncharacterized protein</fullName>
    </submittedName>
</protein>
<reference evidence="2" key="2">
    <citation type="journal article" date="2015" name="Data Brief">
        <title>Shoot transcriptome of the giant reed, Arundo donax.</title>
        <authorList>
            <person name="Barrero R.A."/>
            <person name="Guerrero F.D."/>
            <person name="Moolhuijzen P."/>
            <person name="Goolsby J.A."/>
            <person name="Tidwell J."/>
            <person name="Bellgard S.E."/>
            <person name="Bellgard M.I."/>
        </authorList>
    </citation>
    <scope>NUCLEOTIDE SEQUENCE</scope>
    <source>
        <tissue evidence="2">Shoot tissue taken approximately 20 cm above the soil surface</tissue>
    </source>
</reference>
<evidence type="ECO:0000313" key="2">
    <source>
        <dbReference type="EMBL" id="JAE37509.1"/>
    </source>
</evidence>
<evidence type="ECO:0000256" key="1">
    <source>
        <dbReference type="SAM" id="Phobius"/>
    </source>
</evidence>
<name>A0A0A9HNU4_ARUDO</name>
<reference evidence="2" key="1">
    <citation type="submission" date="2014-09" db="EMBL/GenBank/DDBJ databases">
        <authorList>
            <person name="Magalhaes I.L.F."/>
            <person name="Oliveira U."/>
            <person name="Santos F.R."/>
            <person name="Vidigal T.H.D.A."/>
            <person name="Brescovit A.D."/>
            <person name="Santos A.J."/>
        </authorList>
    </citation>
    <scope>NUCLEOTIDE SEQUENCE</scope>
    <source>
        <tissue evidence="2">Shoot tissue taken approximately 20 cm above the soil surface</tissue>
    </source>
</reference>
<feature type="transmembrane region" description="Helical" evidence="1">
    <location>
        <begin position="45"/>
        <end position="71"/>
    </location>
</feature>
<proteinExistence type="predicted"/>
<organism evidence="2">
    <name type="scientific">Arundo donax</name>
    <name type="common">Giant reed</name>
    <name type="synonym">Donax arundinaceus</name>
    <dbReference type="NCBI Taxonomy" id="35708"/>
    <lineage>
        <taxon>Eukaryota</taxon>
        <taxon>Viridiplantae</taxon>
        <taxon>Streptophyta</taxon>
        <taxon>Embryophyta</taxon>
        <taxon>Tracheophyta</taxon>
        <taxon>Spermatophyta</taxon>
        <taxon>Magnoliopsida</taxon>
        <taxon>Liliopsida</taxon>
        <taxon>Poales</taxon>
        <taxon>Poaceae</taxon>
        <taxon>PACMAD clade</taxon>
        <taxon>Arundinoideae</taxon>
        <taxon>Arundineae</taxon>
        <taxon>Arundo</taxon>
    </lineage>
</organism>
<keyword evidence="1" id="KW-0812">Transmembrane</keyword>
<keyword evidence="1" id="KW-1133">Transmembrane helix</keyword>
<dbReference type="EMBL" id="GBRH01160387">
    <property type="protein sequence ID" value="JAE37509.1"/>
    <property type="molecule type" value="Transcribed_RNA"/>
</dbReference>
<accession>A0A0A9HNU4</accession>